<organism evidence="18 19">
    <name type="scientific">Hymenolepis diminuta</name>
    <name type="common">Rat tapeworm</name>
    <dbReference type="NCBI Taxonomy" id="6216"/>
    <lineage>
        <taxon>Eukaryota</taxon>
        <taxon>Metazoa</taxon>
        <taxon>Spiralia</taxon>
        <taxon>Lophotrochozoa</taxon>
        <taxon>Platyhelminthes</taxon>
        <taxon>Cestoda</taxon>
        <taxon>Eucestoda</taxon>
        <taxon>Cyclophyllidea</taxon>
        <taxon>Hymenolepididae</taxon>
        <taxon>Hymenolepis</taxon>
    </lineage>
</organism>
<dbReference type="GO" id="GO:0036009">
    <property type="term" value="F:protein-glutamine N-methyltransferase activity"/>
    <property type="evidence" value="ECO:0007669"/>
    <property type="project" value="UniProtKB-ARBA"/>
</dbReference>
<evidence type="ECO:0000256" key="9">
    <source>
        <dbReference type="ARBA" id="ARBA00053180"/>
    </source>
</evidence>
<evidence type="ECO:0000259" key="17">
    <source>
        <dbReference type="Pfam" id="PF05175"/>
    </source>
</evidence>
<comment type="subunit">
    <text evidence="10">Heterodimer; heterodimerization with TRMT112 is required for S-adenosyl-L-methionine-binding.</text>
</comment>
<comment type="catalytic activity">
    <reaction evidence="8">
        <text>methylarsonous acid + S-adenosyl-L-methionine = dimethylarsinate + S-adenosyl-L-homocysteine + 2 H(+)</text>
        <dbReference type="Rhea" id="RHEA:11684"/>
        <dbReference type="ChEBI" id="CHEBI:15378"/>
        <dbReference type="ChEBI" id="CHEBI:16223"/>
        <dbReference type="ChEBI" id="CHEBI:17826"/>
        <dbReference type="ChEBI" id="CHEBI:57856"/>
        <dbReference type="ChEBI" id="CHEBI:59789"/>
    </reaction>
</comment>
<dbReference type="Gene3D" id="3.40.50.150">
    <property type="entry name" value="Vaccinia Virus protein VP39"/>
    <property type="match status" value="1"/>
</dbReference>
<comment type="subcellular location">
    <subcellularLocation>
        <location evidence="1">Nucleus</location>
    </subcellularLocation>
</comment>
<sequence length="233" mass="25994">MQPMDILTPTPTTHCLDRREFSSVYPPAEDSFLFLDALEKDVNFIRNCLKPALSVEVGSGSGIISAFLSKLLDHTCAYLCIDIAFQACVATKQVFRENDAKLLDSICGDLFSSLRLSSVGLADIILFNPPYVPTEENEFSEARSTLSAAWAGGSKGRIVIDRFIKQIDTVLSKSGVLYILLLRENDPDEVADLIKSATNGRLSRSKCVVQRRCGIEHLFVYRFYYPSVYPDFD</sequence>
<dbReference type="NCBIfam" id="TIGR00537">
    <property type="entry name" value="hemK_rel_arch"/>
    <property type="match status" value="1"/>
</dbReference>
<gene>
    <name evidence="18" type="ORF">WMSIL1_LOCUS6923</name>
</gene>
<evidence type="ECO:0000256" key="2">
    <source>
        <dbReference type="ARBA" id="ARBA00006149"/>
    </source>
</evidence>
<protein>
    <recommendedName>
        <fullName evidence="15">Methyltransferase HEMK2</fullName>
    </recommendedName>
    <alternativeName>
        <fullName evidence="14">HemK methyltransferase family member 2</fullName>
    </alternativeName>
    <alternativeName>
        <fullName evidence="12">Lysine N-methyltransferase 9</fullName>
    </alternativeName>
    <alternativeName>
        <fullName evidence="11">Methylarsonite methyltransferase N6AMT1</fullName>
    </alternativeName>
    <alternativeName>
        <fullName evidence="16">Methyltransferase N6AMT1</fullName>
    </alternativeName>
    <alternativeName>
        <fullName evidence="13">Protein N(5)-glutamine methyltransferase</fullName>
    </alternativeName>
</protein>
<dbReference type="Pfam" id="PF05175">
    <property type="entry name" value="MTS"/>
    <property type="match status" value="1"/>
</dbReference>
<proteinExistence type="inferred from homology"/>
<dbReference type="SUPFAM" id="SSF53335">
    <property type="entry name" value="S-adenosyl-L-methionine-dependent methyltransferases"/>
    <property type="match status" value="1"/>
</dbReference>
<accession>A0A564YJR2</accession>
<dbReference type="CDD" id="cd02440">
    <property type="entry name" value="AdoMet_MTases"/>
    <property type="match status" value="1"/>
</dbReference>
<feature type="domain" description="Methyltransferase small" evidence="17">
    <location>
        <begin position="55"/>
        <end position="149"/>
    </location>
</feature>
<evidence type="ECO:0000256" key="10">
    <source>
        <dbReference type="ARBA" id="ARBA00062344"/>
    </source>
</evidence>
<keyword evidence="5" id="KW-0949">S-adenosyl-L-methionine</keyword>
<dbReference type="GO" id="GO:0003676">
    <property type="term" value="F:nucleic acid binding"/>
    <property type="evidence" value="ECO:0007669"/>
    <property type="project" value="InterPro"/>
</dbReference>
<dbReference type="InterPro" id="IPR007848">
    <property type="entry name" value="Small_mtfrase_dom"/>
</dbReference>
<dbReference type="InterPro" id="IPR052190">
    <property type="entry name" value="Euk-Arch_PrmC-MTase"/>
</dbReference>
<name>A0A564YJR2_HYMDI</name>
<dbReference type="PROSITE" id="PS00092">
    <property type="entry name" value="N6_MTASE"/>
    <property type="match status" value="1"/>
</dbReference>
<comment type="function">
    <text evidence="9">Methyltransferase that can methylate proteins and, to a lower extent, arsenic. Catalytic subunit of a heterodimer with TRMT112, which monomethylates 'Lys-12' of histone H4 (H4K12me1), a modification present at the promoters of numerous genes encoding cell cycle regulators. Catalytic subunit of a heterodimer with TRMT112, which catalyzes N5-methylation of Glu residue of proteins with a Gly-Gln-Xaa-Xaa-Xaa-Arg motif. Methylates ETF1 on 'Gln-185'; ETF1 needs to be complexed to ERF3 in its GTP-bound form to be efficiently methylated. May also play a role in the modulation of arsenic-induced toxicity by mediating the conversion of monomethylarsonous acid (3+) into the less toxic dimethylarsonic acid. It however only plays a limited role in arsenic metabolism compared with AS3MT.</text>
</comment>
<keyword evidence="3" id="KW-0489">Methyltransferase</keyword>
<evidence type="ECO:0000313" key="18">
    <source>
        <dbReference type="EMBL" id="VUZ47420.1"/>
    </source>
</evidence>
<dbReference type="EMBL" id="CABIJS010000233">
    <property type="protein sequence ID" value="VUZ47420.1"/>
    <property type="molecule type" value="Genomic_DNA"/>
</dbReference>
<dbReference type="PANTHER" id="PTHR45875:SF1">
    <property type="entry name" value="METHYLTRANSFERASE N6AMT1"/>
    <property type="match status" value="1"/>
</dbReference>
<comment type="catalytic activity">
    <reaction evidence="7">
        <text>L-lysyl-[histone] + S-adenosyl-L-methionine = N(6)-methyl-L-lysyl-[histone] + S-adenosyl-L-homocysteine + H(+)</text>
        <dbReference type="Rhea" id="RHEA:10024"/>
        <dbReference type="Rhea" id="RHEA-COMP:9845"/>
        <dbReference type="Rhea" id="RHEA-COMP:9846"/>
        <dbReference type="ChEBI" id="CHEBI:15378"/>
        <dbReference type="ChEBI" id="CHEBI:29969"/>
        <dbReference type="ChEBI" id="CHEBI:57856"/>
        <dbReference type="ChEBI" id="CHEBI:59789"/>
        <dbReference type="ChEBI" id="CHEBI:61929"/>
    </reaction>
    <physiologicalReaction direction="left-to-right" evidence="7">
        <dbReference type="Rhea" id="RHEA:10025"/>
    </physiologicalReaction>
</comment>
<dbReference type="AlphaFoldDB" id="A0A564YJR2"/>
<evidence type="ECO:0000256" key="14">
    <source>
        <dbReference type="ARBA" id="ARBA00083337"/>
    </source>
</evidence>
<dbReference type="InterPro" id="IPR029063">
    <property type="entry name" value="SAM-dependent_MTases_sf"/>
</dbReference>
<keyword evidence="19" id="KW-1185">Reference proteome</keyword>
<evidence type="ECO:0000256" key="11">
    <source>
        <dbReference type="ARBA" id="ARBA00075330"/>
    </source>
</evidence>
<keyword evidence="4" id="KW-0808">Transferase</keyword>
<evidence type="ECO:0000256" key="1">
    <source>
        <dbReference type="ARBA" id="ARBA00004123"/>
    </source>
</evidence>
<comment type="similarity">
    <text evidence="2">Belongs to the eukaryotic/archaeal PrmC-related family.</text>
</comment>
<dbReference type="FunFam" id="3.40.50.150:FF:000077">
    <property type="entry name" value="HemK methyltransferase family member 2"/>
    <property type="match status" value="1"/>
</dbReference>
<dbReference type="GO" id="GO:0035657">
    <property type="term" value="C:eRF1 methyltransferase complex"/>
    <property type="evidence" value="ECO:0007669"/>
    <property type="project" value="TreeGrafter"/>
</dbReference>
<dbReference type="InterPro" id="IPR004557">
    <property type="entry name" value="PrmC-related"/>
</dbReference>
<evidence type="ECO:0000256" key="5">
    <source>
        <dbReference type="ARBA" id="ARBA00022691"/>
    </source>
</evidence>
<evidence type="ECO:0000256" key="7">
    <source>
        <dbReference type="ARBA" id="ARBA00048619"/>
    </source>
</evidence>
<evidence type="ECO:0000256" key="3">
    <source>
        <dbReference type="ARBA" id="ARBA00022603"/>
    </source>
</evidence>
<dbReference type="GO" id="GO:0005634">
    <property type="term" value="C:nucleus"/>
    <property type="evidence" value="ECO:0007669"/>
    <property type="project" value="UniProtKB-SubCell"/>
</dbReference>
<evidence type="ECO:0000256" key="12">
    <source>
        <dbReference type="ARBA" id="ARBA00076540"/>
    </source>
</evidence>
<reference evidence="18 19" key="1">
    <citation type="submission" date="2019-07" db="EMBL/GenBank/DDBJ databases">
        <authorList>
            <person name="Jastrzebski P J."/>
            <person name="Paukszto L."/>
            <person name="Jastrzebski P J."/>
        </authorList>
    </citation>
    <scope>NUCLEOTIDE SEQUENCE [LARGE SCALE GENOMIC DNA]</scope>
    <source>
        <strain evidence="18 19">WMS-il1</strain>
    </source>
</reference>
<evidence type="ECO:0000256" key="4">
    <source>
        <dbReference type="ARBA" id="ARBA00022679"/>
    </source>
</evidence>
<evidence type="ECO:0000313" key="19">
    <source>
        <dbReference type="Proteomes" id="UP000321570"/>
    </source>
</evidence>
<evidence type="ECO:0000256" key="6">
    <source>
        <dbReference type="ARBA" id="ARBA00023242"/>
    </source>
</evidence>
<evidence type="ECO:0000256" key="15">
    <source>
        <dbReference type="ARBA" id="ARBA00093624"/>
    </source>
</evidence>
<keyword evidence="6" id="KW-0539">Nucleus</keyword>
<dbReference type="PANTHER" id="PTHR45875">
    <property type="entry name" value="METHYLTRANSFERASE N6AMT1"/>
    <property type="match status" value="1"/>
</dbReference>
<dbReference type="Proteomes" id="UP000321570">
    <property type="component" value="Unassembled WGS sequence"/>
</dbReference>
<dbReference type="InterPro" id="IPR002052">
    <property type="entry name" value="DNA_methylase_N6_adenine_CS"/>
</dbReference>
<evidence type="ECO:0000256" key="13">
    <source>
        <dbReference type="ARBA" id="ARBA00080992"/>
    </source>
</evidence>
<evidence type="ECO:0000256" key="8">
    <source>
        <dbReference type="ARBA" id="ARBA00050903"/>
    </source>
</evidence>
<evidence type="ECO:0000256" key="16">
    <source>
        <dbReference type="ARBA" id="ARBA00093667"/>
    </source>
</evidence>
<dbReference type="GO" id="GO:0032259">
    <property type="term" value="P:methylation"/>
    <property type="evidence" value="ECO:0007669"/>
    <property type="project" value="UniProtKB-KW"/>
</dbReference>